<proteinExistence type="predicted"/>
<feature type="region of interest" description="Disordered" evidence="1">
    <location>
        <begin position="50"/>
        <end position="71"/>
    </location>
</feature>
<feature type="compositionally biased region" description="Basic residues" evidence="1">
    <location>
        <begin position="56"/>
        <end position="65"/>
    </location>
</feature>
<accession>A0A0K1PCE1</accession>
<dbReference type="KEGG" id="vin:AKJ08_1161"/>
<organism evidence="2 3">
    <name type="scientific">Vulgatibacter incomptus</name>
    <dbReference type="NCBI Taxonomy" id="1391653"/>
    <lineage>
        <taxon>Bacteria</taxon>
        <taxon>Pseudomonadati</taxon>
        <taxon>Myxococcota</taxon>
        <taxon>Myxococcia</taxon>
        <taxon>Myxococcales</taxon>
        <taxon>Cystobacterineae</taxon>
        <taxon>Vulgatibacteraceae</taxon>
        <taxon>Vulgatibacter</taxon>
    </lineage>
</organism>
<sequence>MLVSQAEAAKKLGVRKERISQLVKDGKIQLVETGGRPKISVDQIERLAASGDLAPKRRGRPRKKPVGSNLGSILDWRPMVN</sequence>
<evidence type="ECO:0000256" key="1">
    <source>
        <dbReference type="SAM" id="MobiDB-lite"/>
    </source>
</evidence>
<reference evidence="2 3" key="1">
    <citation type="submission" date="2015-08" db="EMBL/GenBank/DDBJ databases">
        <authorList>
            <person name="Babu N.S."/>
            <person name="Beckwith C.J."/>
            <person name="Beseler K.G."/>
            <person name="Brison A."/>
            <person name="Carone J.V."/>
            <person name="Caskin T.P."/>
            <person name="Diamond M."/>
            <person name="Durham M.E."/>
            <person name="Foxe J.M."/>
            <person name="Go M."/>
            <person name="Henderson B.A."/>
            <person name="Jones I.B."/>
            <person name="McGettigan J.A."/>
            <person name="Micheletti S.J."/>
            <person name="Nasrallah M.E."/>
            <person name="Ortiz D."/>
            <person name="Piller C.R."/>
            <person name="Privatt S.R."/>
            <person name="Schneider S.L."/>
            <person name="Sharp S."/>
            <person name="Smith T.C."/>
            <person name="Stanton J.D."/>
            <person name="Ullery H.E."/>
            <person name="Wilson R.J."/>
            <person name="Serrano M.G."/>
            <person name="Buck G."/>
            <person name="Lee V."/>
            <person name="Wang Y."/>
            <person name="Carvalho R."/>
            <person name="Voegtly L."/>
            <person name="Shi R."/>
            <person name="Duckworth R."/>
            <person name="Johnson A."/>
            <person name="Loviza R."/>
            <person name="Walstead R."/>
            <person name="Shah Z."/>
            <person name="Kiflezghi M."/>
            <person name="Wade K."/>
            <person name="Ball S.L."/>
            <person name="Bradley K.W."/>
            <person name="Asai D.J."/>
            <person name="Bowman C.A."/>
            <person name="Russell D.A."/>
            <person name="Pope W.H."/>
            <person name="Jacobs-Sera D."/>
            <person name="Hendrix R.W."/>
            <person name="Hatfull G.F."/>
        </authorList>
    </citation>
    <scope>NUCLEOTIDE SEQUENCE [LARGE SCALE GENOMIC DNA]</scope>
    <source>
        <strain evidence="2 3">DSM 27710</strain>
    </source>
</reference>
<evidence type="ECO:0008006" key="4">
    <source>
        <dbReference type="Google" id="ProtNLM"/>
    </source>
</evidence>
<evidence type="ECO:0000313" key="2">
    <source>
        <dbReference type="EMBL" id="AKU90774.1"/>
    </source>
</evidence>
<gene>
    <name evidence="2" type="ORF">AKJ08_1161</name>
</gene>
<protein>
    <recommendedName>
        <fullName evidence="4">Helix-turn-helix domain-containing protein</fullName>
    </recommendedName>
</protein>
<evidence type="ECO:0000313" key="3">
    <source>
        <dbReference type="Proteomes" id="UP000055590"/>
    </source>
</evidence>
<name>A0A0K1PCE1_9BACT</name>
<dbReference type="AlphaFoldDB" id="A0A0K1PCE1"/>
<keyword evidence="3" id="KW-1185">Reference proteome</keyword>
<dbReference type="Proteomes" id="UP000055590">
    <property type="component" value="Chromosome"/>
</dbReference>
<dbReference type="EMBL" id="CP012332">
    <property type="protein sequence ID" value="AKU90774.1"/>
    <property type="molecule type" value="Genomic_DNA"/>
</dbReference>